<evidence type="ECO:0000313" key="7">
    <source>
        <dbReference type="EMBL" id="OQO14217.1"/>
    </source>
</evidence>
<comment type="similarity">
    <text evidence="5">Belongs to the NtaA/SnaA/DszA monooxygenase family.</text>
</comment>
<evidence type="ECO:0000256" key="1">
    <source>
        <dbReference type="ARBA" id="ARBA00022630"/>
    </source>
</evidence>
<organism evidence="7 8">
    <name type="scientific">Cryoendolithus antarcticus</name>
    <dbReference type="NCBI Taxonomy" id="1507870"/>
    <lineage>
        <taxon>Eukaryota</taxon>
        <taxon>Fungi</taxon>
        <taxon>Dikarya</taxon>
        <taxon>Ascomycota</taxon>
        <taxon>Pezizomycotina</taxon>
        <taxon>Dothideomycetes</taxon>
        <taxon>Dothideomycetidae</taxon>
        <taxon>Cladosporiales</taxon>
        <taxon>Cladosporiaceae</taxon>
        <taxon>Cryoendolithus</taxon>
    </lineage>
</organism>
<dbReference type="Proteomes" id="UP000192596">
    <property type="component" value="Unassembled WGS sequence"/>
</dbReference>
<dbReference type="PANTHER" id="PTHR30011:SF16">
    <property type="entry name" value="C2H2 FINGER DOMAIN TRANSCRIPTION FACTOR (EUROFUNG)-RELATED"/>
    <property type="match status" value="1"/>
</dbReference>
<dbReference type="PANTHER" id="PTHR30011">
    <property type="entry name" value="ALKANESULFONATE MONOOXYGENASE-RELATED"/>
    <property type="match status" value="1"/>
</dbReference>
<dbReference type="SUPFAM" id="SSF51679">
    <property type="entry name" value="Bacterial luciferase-like"/>
    <property type="match status" value="1"/>
</dbReference>
<evidence type="ECO:0000313" key="8">
    <source>
        <dbReference type="Proteomes" id="UP000192596"/>
    </source>
</evidence>
<dbReference type="InterPro" id="IPR016215">
    <property type="entry name" value="NTA_MOA"/>
</dbReference>
<evidence type="ECO:0000259" key="6">
    <source>
        <dbReference type="Pfam" id="PF00296"/>
    </source>
</evidence>
<sequence length="591" mass="65055">MAVKDKSVSFSDEPPKTAKKRLILNAFVETCSGHQSPGLWKHPDDQSMNFNDVKHWVNLAKQLEAGGFQGMFIADVLGGYDVYSSSLKPAIASGAQWPVNEPLAMVSAMAAATESLGFGVTISTSYEQPYHLARRLSTVDHLSGGRLGWNIVTGYLNSASRNLTNGADQLEHDERYAKCEEYMEVMYKLWNSSWRSDAVQLNRKTGIYTDPSLVREINHKGKYYTVPGPHMCQPSPQRTPVIMQAGTSRAGKSFAAQHAEGIFVSAHSTAGVKKSIADIRAQAAELGRDPKSIKVLAKFCAVLGRTQEEADAKYKDYIQYGDSEGALALFGGWTGVDMAPYGDDEELRYVSSNAIQSYIESLIKTAPKINGGKWTKKTLAEHIMVGGLGATCVGTAETVADEMERWVEEADVDGFNIAYALMPGTFTDVIELLVPELRKRGIFWTDYAIPGGTYRENLLEKPGQTEPLPDHPAAKLIWRAPVVGKSSLVNGVNGHSSTVTNGWHDDGYEGERLDAHPARDFLHYADEDNQDARFNTLGKKCWPHFETSNKASFGYRCVHIDWYPSGGVSVEEGTAKILQIRKDRADNRGLV</sequence>
<dbReference type="OrthoDB" id="5561043at2759"/>
<dbReference type="InterPro" id="IPR036661">
    <property type="entry name" value="Luciferase-like_sf"/>
</dbReference>
<dbReference type="Pfam" id="PF00296">
    <property type="entry name" value="Bac_luciferase"/>
    <property type="match status" value="1"/>
</dbReference>
<dbReference type="EMBL" id="NAJO01000002">
    <property type="protein sequence ID" value="OQO14217.1"/>
    <property type="molecule type" value="Genomic_DNA"/>
</dbReference>
<keyword evidence="3" id="KW-0560">Oxidoreductase</keyword>
<accession>A0A1V8TSB4</accession>
<comment type="caution">
    <text evidence="7">The sequence shown here is derived from an EMBL/GenBank/DDBJ whole genome shotgun (WGS) entry which is preliminary data.</text>
</comment>
<proteinExistence type="inferred from homology"/>
<dbReference type="GO" id="GO:0016705">
    <property type="term" value="F:oxidoreductase activity, acting on paired donors, with incorporation or reduction of molecular oxygen"/>
    <property type="evidence" value="ECO:0007669"/>
    <property type="project" value="InterPro"/>
</dbReference>
<protein>
    <recommendedName>
        <fullName evidence="6">Luciferase-like domain-containing protein</fullName>
    </recommendedName>
</protein>
<dbReference type="InParanoid" id="A0A1V8TSB4"/>
<feature type="domain" description="Luciferase-like" evidence="6">
    <location>
        <begin position="47"/>
        <end position="408"/>
    </location>
</feature>
<evidence type="ECO:0000256" key="5">
    <source>
        <dbReference type="ARBA" id="ARBA00033748"/>
    </source>
</evidence>
<keyword evidence="1" id="KW-0285">Flavoprotein</keyword>
<dbReference type="STRING" id="1507870.A0A1V8TSB4"/>
<dbReference type="Gene3D" id="3.20.20.30">
    <property type="entry name" value="Luciferase-like domain"/>
    <property type="match status" value="1"/>
</dbReference>
<evidence type="ECO:0000256" key="2">
    <source>
        <dbReference type="ARBA" id="ARBA00022643"/>
    </source>
</evidence>
<dbReference type="InterPro" id="IPR051260">
    <property type="entry name" value="Diverse_substr_monoxygenases"/>
</dbReference>
<dbReference type="GO" id="GO:0004497">
    <property type="term" value="F:monooxygenase activity"/>
    <property type="evidence" value="ECO:0007669"/>
    <property type="project" value="UniProtKB-KW"/>
</dbReference>
<evidence type="ECO:0000256" key="4">
    <source>
        <dbReference type="ARBA" id="ARBA00023033"/>
    </source>
</evidence>
<reference evidence="8" key="1">
    <citation type="submission" date="2017-03" db="EMBL/GenBank/DDBJ databases">
        <title>Genomes of endolithic fungi from Antarctica.</title>
        <authorList>
            <person name="Coleine C."/>
            <person name="Masonjones S."/>
            <person name="Stajich J.E."/>
        </authorList>
    </citation>
    <scope>NUCLEOTIDE SEQUENCE [LARGE SCALE GENOMIC DNA]</scope>
    <source>
        <strain evidence="8">CCFEE 5527</strain>
    </source>
</reference>
<evidence type="ECO:0000256" key="3">
    <source>
        <dbReference type="ARBA" id="ARBA00023002"/>
    </source>
</evidence>
<keyword evidence="4" id="KW-0503">Monooxygenase</keyword>
<keyword evidence="2" id="KW-0288">FMN</keyword>
<gene>
    <name evidence="7" type="ORF">B0A48_01093</name>
</gene>
<keyword evidence="8" id="KW-1185">Reference proteome</keyword>
<dbReference type="NCBIfam" id="TIGR03860">
    <property type="entry name" value="FMN_nitrolo"/>
    <property type="match status" value="1"/>
</dbReference>
<dbReference type="InterPro" id="IPR011251">
    <property type="entry name" value="Luciferase-like_dom"/>
</dbReference>
<dbReference type="AlphaFoldDB" id="A0A1V8TSB4"/>
<name>A0A1V8TSB4_9PEZI</name>